<dbReference type="Proteomes" id="UP000049023">
    <property type="component" value="Unassembled WGS sequence"/>
</dbReference>
<gene>
    <name evidence="1" type="ORF">ERS007681_02767</name>
    <name evidence="2" type="ORF">ERS027661_03654</name>
</gene>
<accession>A0A655FG15</accession>
<evidence type="ECO:0000313" key="3">
    <source>
        <dbReference type="Proteomes" id="UP000048289"/>
    </source>
</evidence>
<evidence type="ECO:0000313" key="2">
    <source>
        <dbReference type="EMBL" id="CKS88385.1"/>
    </source>
</evidence>
<sequence>MLEHRLFAALLAGLEFQLAAQHVDHRAQIDHPGHRVCLPQHRPAVPGGSRHGFGRCDGKPRRHPGALIDRAGFSQVTGKPREHLHQVVGHLCTQVRLLDDDAHLRLQLQWVVGADLGAEPVLDGRDDAATVGVVLGVGAGDHQHIQRQPQRVAADLDVALLHDVEHRHLDAFGEVGQLVDRDDAAVRPRDEPVGDGFGIPEAAALGNLDRVDVADQVGDAGVGGGQLLGVALAAVLPRHR</sequence>
<dbReference type="Proteomes" id="UP000048289">
    <property type="component" value="Unassembled WGS sequence"/>
</dbReference>
<name>A0A655FG15_MYCTX</name>
<dbReference type="EMBL" id="CNFU01001010">
    <property type="protein sequence ID" value="CKS88385.1"/>
    <property type="molecule type" value="Genomic_DNA"/>
</dbReference>
<protein>
    <submittedName>
        <fullName evidence="1">Uncharacterized protein</fullName>
    </submittedName>
</protein>
<reference evidence="3 4" key="1">
    <citation type="submission" date="2015-03" db="EMBL/GenBank/DDBJ databases">
        <authorList>
            <consortium name="Pathogen Informatics"/>
        </authorList>
    </citation>
    <scope>NUCLEOTIDE SEQUENCE [LARGE SCALE GENOMIC DNA]</scope>
    <source>
        <strain evidence="2 4">Bir 187</strain>
        <strain evidence="1 3">G09901357</strain>
    </source>
</reference>
<evidence type="ECO:0000313" key="1">
    <source>
        <dbReference type="EMBL" id="CFE41113.1"/>
    </source>
</evidence>
<dbReference type="AlphaFoldDB" id="A0A655FG15"/>
<dbReference type="EMBL" id="CFOE01000399">
    <property type="protein sequence ID" value="CFE41113.1"/>
    <property type="molecule type" value="Genomic_DNA"/>
</dbReference>
<organism evidence="1 3">
    <name type="scientific">Mycobacterium tuberculosis</name>
    <dbReference type="NCBI Taxonomy" id="1773"/>
    <lineage>
        <taxon>Bacteria</taxon>
        <taxon>Bacillati</taxon>
        <taxon>Actinomycetota</taxon>
        <taxon>Actinomycetes</taxon>
        <taxon>Mycobacteriales</taxon>
        <taxon>Mycobacteriaceae</taxon>
        <taxon>Mycobacterium</taxon>
        <taxon>Mycobacterium tuberculosis complex</taxon>
    </lineage>
</organism>
<evidence type="ECO:0000313" key="4">
    <source>
        <dbReference type="Proteomes" id="UP000049023"/>
    </source>
</evidence>
<proteinExistence type="predicted"/>